<organism evidence="2 3">
    <name type="scientific">Streblomastix strix</name>
    <dbReference type="NCBI Taxonomy" id="222440"/>
    <lineage>
        <taxon>Eukaryota</taxon>
        <taxon>Metamonada</taxon>
        <taxon>Preaxostyla</taxon>
        <taxon>Oxymonadida</taxon>
        <taxon>Streblomastigidae</taxon>
        <taxon>Streblomastix</taxon>
    </lineage>
</organism>
<accession>A0A5J4U4U7</accession>
<evidence type="ECO:0000313" key="2">
    <source>
        <dbReference type="EMBL" id="KAA6365348.1"/>
    </source>
</evidence>
<dbReference type="Proteomes" id="UP000324800">
    <property type="component" value="Unassembled WGS sequence"/>
</dbReference>
<dbReference type="AlphaFoldDB" id="A0A5J4U4U7"/>
<proteinExistence type="predicted"/>
<feature type="region of interest" description="Disordered" evidence="1">
    <location>
        <begin position="44"/>
        <end position="63"/>
    </location>
</feature>
<dbReference type="EMBL" id="SNRW01020550">
    <property type="protein sequence ID" value="KAA6365348.1"/>
    <property type="molecule type" value="Genomic_DNA"/>
</dbReference>
<reference evidence="2 3" key="1">
    <citation type="submission" date="2019-03" db="EMBL/GenBank/DDBJ databases">
        <title>Single cell metagenomics reveals metabolic interactions within the superorganism composed of flagellate Streblomastix strix and complex community of Bacteroidetes bacteria on its surface.</title>
        <authorList>
            <person name="Treitli S.C."/>
            <person name="Kolisko M."/>
            <person name="Husnik F."/>
            <person name="Keeling P."/>
            <person name="Hampl V."/>
        </authorList>
    </citation>
    <scope>NUCLEOTIDE SEQUENCE [LARGE SCALE GENOMIC DNA]</scope>
    <source>
        <strain evidence="2">ST1C</strain>
    </source>
</reference>
<gene>
    <name evidence="2" type="ORF">EZS28_039125</name>
</gene>
<evidence type="ECO:0000313" key="3">
    <source>
        <dbReference type="Proteomes" id="UP000324800"/>
    </source>
</evidence>
<sequence length="110" mass="12360">MANLYPDTDEGRRLRSLIIRSGLQWGQAARNFTIAYVEIDIMTRKSEPSQPASRPILRNCDGTKTLDSTAGDVQTNLDRNSILLKTTDTKTTREGNYDEVHGKLKFCGIQ</sequence>
<evidence type="ECO:0000256" key="1">
    <source>
        <dbReference type="SAM" id="MobiDB-lite"/>
    </source>
</evidence>
<name>A0A5J4U4U7_9EUKA</name>
<comment type="caution">
    <text evidence="2">The sequence shown here is derived from an EMBL/GenBank/DDBJ whole genome shotgun (WGS) entry which is preliminary data.</text>
</comment>
<protein>
    <submittedName>
        <fullName evidence="2">Uncharacterized protein</fullName>
    </submittedName>
</protein>